<protein>
    <submittedName>
        <fullName evidence="8">Metallo-dependent phosphatase-like protein</fullName>
    </submittedName>
</protein>
<dbReference type="InterPro" id="IPR004843">
    <property type="entry name" value="Calcineurin-like_PHP"/>
</dbReference>
<reference evidence="8" key="1">
    <citation type="submission" date="2019-10" db="EMBL/GenBank/DDBJ databases">
        <authorList>
            <consortium name="DOE Joint Genome Institute"/>
            <person name="Kuo A."/>
            <person name="Miyauchi S."/>
            <person name="Kiss E."/>
            <person name="Drula E."/>
            <person name="Kohler A."/>
            <person name="Sanchez-Garcia M."/>
            <person name="Andreopoulos B."/>
            <person name="Barry K.W."/>
            <person name="Bonito G."/>
            <person name="Buee M."/>
            <person name="Carver A."/>
            <person name="Chen C."/>
            <person name="Cichocki N."/>
            <person name="Clum A."/>
            <person name="Culley D."/>
            <person name="Crous P.W."/>
            <person name="Fauchery L."/>
            <person name="Girlanda M."/>
            <person name="Hayes R."/>
            <person name="Keri Z."/>
            <person name="LaButti K."/>
            <person name="Lipzen A."/>
            <person name="Lombard V."/>
            <person name="Magnuson J."/>
            <person name="Maillard F."/>
            <person name="Morin E."/>
            <person name="Murat C."/>
            <person name="Nolan M."/>
            <person name="Ohm R."/>
            <person name="Pangilinan J."/>
            <person name="Pereira M."/>
            <person name="Perotto S."/>
            <person name="Peter M."/>
            <person name="Riley R."/>
            <person name="Sitrit Y."/>
            <person name="Stielow B."/>
            <person name="Szollosi G."/>
            <person name="Zifcakova L."/>
            <person name="Stursova M."/>
            <person name="Spatafora J.W."/>
            <person name="Tedersoo L."/>
            <person name="Vaario L.-M."/>
            <person name="Yamada A."/>
            <person name="Yan M."/>
            <person name="Wang P."/>
            <person name="Xu J."/>
            <person name="Bruns T."/>
            <person name="Baldrian P."/>
            <person name="Vilgalys R."/>
            <person name="Henrissat B."/>
            <person name="Grigoriev I.V."/>
            <person name="Hibbett D."/>
            <person name="Nagy L.G."/>
            <person name="Martin F.M."/>
        </authorList>
    </citation>
    <scope>NUCLEOTIDE SEQUENCE</scope>
    <source>
        <strain evidence="8">BED1</strain>
    </source>
</reference>
<dbReference type="GO" id="GO:0005783">
    <property type="term" value="C:endoplasmic reticulum"/>
    <property type="evidence" value="ECO:0007669"/>
    <property type="project" value="TreeGrafter"/>
</dbReference>
<feature type="domain" description="Calcineurin-like phosphoesterase" evidence="7">
    <location>
        <begin position="57"/>
        <end position="299"/>
    </location>
</feature>
<proteinExistence type="predicted"/>
<evidence type="ECO:0000256" key="1">
    <source>
        <dbReference type="ARBA" id="ARBA00004141"/>
    </source>
</evidence>
<feature type="transmembrane region" description="Helical" evidence="6">
    <location>
        <begin position="369"/>
        <end position="389"/>
    </location>
</feature>
<dbReference type="GO" id="GO:0006506">
    <property type="term" value="P:GPI anchor biosynthetic process"/>
    <property type="evidence" value="ECO:0007669"/>
    <property type="project" value="InterPro"/>
</dbReference>
<comment type="subcellular location">
    <subcellularLocation>
        <location evidence="1">Membrane</location>
        <topology evidence="1">Multi-pass membrane protein</topology>
    </subcellularLocation>
</comment>
<evidence type="ECO:0000256" key="6">
    <source>
        <dbReference type="SAM" id="Phobius"/>
    </source>
</evidence>
<accession>A0AAD4GFY5</accession>
<evidence type="ECO:0000256" key="3">
    <source>
        <dbReference type="ARBA" id="ARBA00022989"/>
    </source>
</evidence>
<dbReference type="Pfam" id="PF00149">
    <property type="entry name" value="Metallophos"/>
    <property type="match status" value="1"/>
</dbReference>
<evidence type="ECO:0000256" key="5">
    <source>
        <dbReference type="SAM" id="MobiDB-lite"/>
    </source>
</evidence>
<dbReference type="GO" id="GO:0016787">
    <property type="term" value="F:hydrolase activity"/>
    <property type="evidence" value="ECO:0007669"/>
    <property type="project" value="InterPro"/>
</dbReference>
<dbReference type="PANTHER" id="PTHR13315:SF4">
    <property type="entry name" value="METALLOPHOSPHOESTERASE, ISOFORM E"/>
    <property type="match status" value="1"/>
</dbReference>
<dbReference type="EMBL" id="WHUW01000010">
    <property type="protein sequence ID" value="KAF8441540.1"/>
    <property type="molecule type" value="Genomic_DNA"/>
</dbReference>
<evidence type="ECO:0000259" key="7">
    <source>
        <dbReference type="Pfam" id="PF00149"/>
    </source>
</evidence>
<dbReference type="Gene3D" id="3.60.21.10">
    <property type="match status" value="1"/>
</dbReference>
<gene>
    <name evidence="8" type="ORF">L210DRAFT_2078427</name>
</gene>
<dbReference type="InterPro" id="IPR033308">
    <property type="entry name" value="PGAP5/Cdc1/Ted1"/>
</dbReference>
<dbReference type="PANTHER" id="PTHR13315">
    <property type="entry name" value="METALLO PHOSPHOESTERASE RELATED"/>
    <property type="match status" value="1"/>
</dbReference>
<name>A0AAD4GFY5_BOLED</name>
<feature type="region of interest" description="Disordered" evidence="5">
    <location>
        <begin position="429"/>
        <end position="448"/>
    </location>
</feature>
<comment type="caution">
    <text evidence="8">The sequence shown here is derived from an EMBL/GenBank/DDBJ whole genome shotgun (WGS) entry which is preliminary data.</text>
</comment>
<evidence type="ECO:0000256" key="4">
    <source>
        <dbReference type="ARBA" id="ARBA00023136"/>
    </source>
</evidence>
<dbReference type="GO" id="GO:0016020">
    <property type="term" value="C:membrane"/>
    <property type="evidence" value="ECO:0007669"/>
    <property type="project" value="UniProtKB-SubCell"/>
</dbReference>
<evidence type="ECO:0000313" key="9">
    <source>
        <dbReference type="Proteomes" id="UP001194468"/>
    </source>
</evidence>
<reference evidence="8" key="2">
    <citation type="journal article" date="2020" name="Nat. Commun.">
        <title>Large-scale genome sequencing of mycorrhizal fungi provides insights into the early evolution of symbiotic traits.</title>
        <authorList>
            <person name="Miyauchi S."/>
            <person name="Kiss E."/>
            <person name="Kuo A."/>
            <person name="Drula E."/>
            <person name="Kohler A."/>
            <person name="Sanchez-Garcia M."/>
            <person name="Morin E."/>
            <person name="Andreopoulos B."/>
            <person name="Barry K.W."/>
            <person name="Bonito G."/>
            <person name="Buee M."/>
            <person name="Carver A."/>
            <person name="Chen C."/>
            <person name="Cichocki N."/>
            <person name="Clum A."/>
            <person name="Culley D."/>
            <person name="Crous P.W."/>
            <person name="Fauchery L."/>
            <person name="Girlanda M."/>
            <person name="Hayes R.D."/>
            <person name="Keri Z."/>
            <person name="LaButti K."/>
            <person name="Lipzen A."/>
            <person name="Lombard V."/>
            <person name="Magnuson J."/>
            <person name="Maillard F."/>
            <person name="Murat C."/>
            <person name="Nolan M."/>
            <person name="Ohm R.A."/>
            <person name="Pangilinan J."/>
            <person name="Pereira M.F."/>
            <person name="Perotto S."/>
            <person name="Peter M."/>
            <person name="Pfister S."/>
            <person name="Riley R."/>
            <person name="Sitrit Y."/>
            <person name="Stielow J.B."/>
            <person name="Szollosi G."/>
            <person name="Zifcakova L."/>
            <person name="Stursova M."/>
            <person name="Spatafora J.W."/>
            <person name="Tedersoo L."/>
            <person name="Vaario L.M."/>
            <person name="Yamada A."/>
            <person name="Yan M."/>
            <person name="Wang P."/>
            <person name="Xu J."/>
            <person name="Bruns T."/>
            <person name="Baldrian P."/>
            <person name="Vilgalys R."/>
            <person name="Dunand C."/>
            <person name="Henrissat B."/>
            <person name="Grigoriev I.V."/>
            <person name="Hibbett D."/>
            <person name="Nagy L.G."/>
            <person name="Martin F.M."/>
        </authorList>
    </citation>
    <scope>NUCLEOTIDE SEQUENCE</scope>
    <source>
        <strain evidence="8">BED1</strain>
    </source>
</reference>
<keyword evidence="3 6" id="KW-1133">Transmembrane helix</keyword>
<feature type="transmembrane region" description="Helical" evidence="6">
    <location>
        <begin position="12"/>
        <end position="37"/>
    </location>
</feature>
<dbReference type="AlphaFoldDB" id="A0AAD4GFY5"/>
<feature type="transmembrane region" description="Helical" evidence="6">
    <location>
        <begin position="492"/>
        <end position="517"/>
    </location>
</feature>
<keyword evidence="2 6" id="KW-0812">Transmembrane</keyword>
<organism evidence="8 9">
    <name type="scientific">Boletus edulis BED1</name>
    <dbReference type="NCBI Taxonomy" id="1328754"/>
    <lineage>
        <taxon>Eukaryota</taxon>
        <taxon>Fungi</taxon>
        <taxon>Dikarya</taxon>
        <taxon>Basidiomycota</taxon>
        <taxon>Agaricomycotina</taxon>
        <taxon>Agaricomycetes</taxon>
        <taxon>Agaricomycetidae</taxon>
        <taxon>Boletales</taxon>
        <taxon>Boletineae</taxon>
        <taxon>Boletaceae</taxon>
        <taxon>Boletoideae</taxon>
        <taxon>Boletus</taxon>
    </lineage>
</organism>
<sequence length="520" mass="58474">MSSNKLTLDRGLLRNGLCTAWILAVLWLELGAFRFALHYCRWPDTRQPHIPGSRIVRILVIADPQIIDRHSYPGRGPLLSTLSQYFVDLNLRKNWDSAFRRLRPHAVVVLGDMMDSGRLSMSDTEYEAYFKRYQSIFNMGDSPPPVYYLPGNHDVGLGNLPPFSLEADMRYISHFGSRNYRRTVGNHTLVFIDAPALVEEDVLRAESGHTFDSWPALSNGPVEFVKQTASAGSLGPVVLFTHIPLSRPSDASCGPLREKGTIRQGYGFGYQNMLVDGTTEFLLQSLKPSLVMSGDDHDYCEYEHTIASSNEKIQEVTVKSISMAMGIRRPGFQLLSLISTVPSPDHITQMPVPPPLHAPCLMPDQLGTYFYIYIPLILLTLIVLLAVNITRANGGIRYQTWGTKHSRQGTPEPPHELTRCNSSHAADAESFLPEPASKPRGHRSRGRSYSSPWIWRFSLAGHRRRITLPNPFGICQRSRVDRRSSQRDVGGLVGFLQDVGMVAWPPMLVFLGVSFWVMQW</sequence>
<keyword evidence="9" id="KW-1185">Reference proteome</keyword>
<dbReference type="Proteomes" id="UP001194468">
    <property type="component" value="Unassembled WGS sequence"/>
</dbReference>
<dbReference type="SUPFAM" id="SSF56300">
    <property type="entry name" value="Metallo-dependent phosphatases"/>
    <property type="match status" value="1"/>
</dbReference>
<evidence type="ECO:0000256" key="2">
    <source>
        <dbReference type="ARBA" id="ARBA00022692"/>
    </source>
</evidence>
<dbReference type="InterPro" id="IPR029052">
    <property type="entry name" value="Metallo-depent_PP-like"/>
</dbReference>
<evidence type="ECO:0000313" key="8">
    <source>
        <dbReference type="EMBL" id="KAF8441540.1"/>
    </source>
</evidence>
<keyword evidence="4 6" id="KW-0472">Membrane</keyword>